<gene>
    <name evidence="2" type="ORF">HPB51_005955</name>
</gene>
<keyword evidence="3" id="KW-1185">Reference proteome</keyword>
<reference evidence="2" key="1">
    <citation type="journal article" date="2020" name="Cell">
        <title>Large-Scale Comparative Analyses of Tick Genomes Elucidate Their Genetic Diversity and Vector Capacities.</title>
        <authorList>
            <consortium name="Tick Genome and Microbiome Consortium (TIGMIC)"/>
            <person name="Jia N."/>
            <person name="Wang J."/>
            <person name="Shi W."/>
            <person name="Du L."/>
            <person name="Sun Y."/>
            <person name="Zhan W."/>
            <person name="Jiang J.F."/>
            <person name="Wang Q."/>
            <person name="Zhang B."/>
            <person name="Ji P."/>
            <person name="Bell-Sakyi L."/>
            <person name="Cui X.M."/>
            <person name="Yuan T.T."/>
            <person name="Jiang B.G."/>
            <person name="Yang W.F."/>
            <person name="Lam T.T."/>
            <person name="Chang Q.C."/>
            <person name="Ding S.J."/>
            <person name="Wang X.J."/>
            <person name="Zhu J.G."/>
            <person name="Ruan X.D."/>
            <person name="Zhao L."/>
            <person name="Wei J.T."/>
            <person name="Ye R.Z."/>
            <person name="Que T.C."/>
            <person name="Du C.H."/>
            <person name="Zhou Y.H."/>
            <person name="Cheng J.X."/>
            <person name="Dai P.F."/>
            <person name="Guo W.B."/>
            <person name="Han X.H."/>
            <person name="Huang E.J."/>
            <person name="Li L.F."/>
            <person name="Wei W."/>
            <person name="Gao Y.C."/>
            <person name="Liu J.Z."/>
            <person name="Shao H.Z."/>
            <person name="Wang X."/>
            <person name="Wang C.C."/>
            <person name="Yang T.C."/>
            <person name="Huo Q.B."/>
            <person name="Li W."/>
            <person name="Chen H.Y."/>
            <person name="Chen S.E."/>
            <person name="Zhou L.G."/>
            <person name="Ni X.B."/>
            <person name="Tian J.H."/>
            <person name="Sheng Y."/>
            <person name="Liu T."/>
            <person name="Pan Y.S."/>
            <person name="Xia L.Y."/>
            <person name="Li J."/>
            <person name="Zhao F."/>
            <person name="Cao W.C."/>
        </authorList>
    </citation>
    <scope>NUCLEOTIDE SEQUENCE</scope>
    <source>
        <strain evidence="2">Rmic-2018</strain>
    </source>
</reference>
<dbReference type="Proteomes" id="UP000821866">
    <property type="component" value="Chromosome 3"/>
</dbReference>
<evidence type="ECO:0000313" key="3">
    <source>
        <dbReference type="Proteomes" id="UP000821866"/>
    </source>
</evidence>
<protein>
    <submittedName>
        <fullName evidence="2">Uncharacterized protein</fullName>
    </submittedName>
</protein>
<feature type="compositionally biased region" description="Polar residues" evidence="1">
    <location>
        <begin position="89"/>
        <end position="109"/>
    </location>
</feature>
<evidence type="ECO:0000313" key="2">
    <source>
        <dbReference type="EMBL" id="KAH8029937.1"/>
    </source>
</evidence>
<dbReference type="AlphaFoldDB" id="A0A9J6E744"/>
<name>A0A9J6E744_RHIMP</name>
<dbReference type="EMBL" id="JABSTU010000005">
    <property type="protein sequence ID" value="KAH8029937.1"/>
    <property type="molecule type" value="Genomic_DNA"/>
</dbReference>
<feature type="compositionally biased region" description="Low complexity" evidence="1">
    <location>
        <begin position="188"/>
        <end position="198"/>
    </location>
</feature>
<sequence length="198" mass="20987">MTGRVASPTIGCEKLKRVLARLRCRRCCNAGGSGRLVLAAVTSAATCDQIGEQTIDAPEAEDAACSQDEHRPVLPKEYDTAYEPVGKETATTDTSQGNSTEDAQSQPEDMSTEAAARHDMPAHGMNRGINTNSVVERPLEKSTGTAHESKAEGPQEKATLAWRSGLRARSNLPVDRPVGTSSDQQLTDDGPLDGPGDV</sequence>
<evidence type="ECO:0000256" key="1">
    <source>
        <dbReference type="SAM" id="MobiDB-lite"/>
    </source>
</evidence>
<reference evidence="2" key="2">
    <citation type="submission" date="2021-09" db="EMBL/GenBank/DDBJ databases">
        <authorList>
            <person name="Jia N."/>
            <person name="Wang J."/>
            <person name="Shi W."/>
            <person name="Du L."/>
            <person name="Sun Y."/>
            <person name="Zhan W."/>
            <person name="Jiang J."/>
            <person name="Wang Q."/>
            <person name="Zhang B."/>
            <person name="Ji P."/>
            <person name="Sakyi L.B."/>
            <person name="Cui X."/>
            <person name="Yuan T."/>
            <person name="Jiang B."/>
            <person name="Yang W."/>
            <person name="Lam T.T.-Y."/>
            <person name="Chang Q."/>
            <person name="Ding S."/>
            <person name="Wang X."/>
            <person name="Zhu J."/>
            <person name="Ruan X."/>
            <person name="Zhao L."/>
            <person name="Wei J."/>
            <person name="Que T."/>
            <person name="Du C."/>
            <person name="Cheng J."/>
            <person name="Dai P."/>
            <person name="Han X."/>
            <person name="Huang E."/>
            <person name="Gao Y."/>
            <person name="Liu J."/>
            <person name="Shao H."/>
            <person name="Ye R."/>
            <person name="Li L."/>
            <person name="Wei W."/>
            <person name="Wang X."/>
            <person name="Wang C."/>
            <person name="Huo Q."/>
            <person name="Li W."/>
            <person name="Guo W."/>
            <person name="Chen H."/>
            <person name="Chen S."/>
            <person name="Zhou L."/>
            <person name="Zhou L."/>
            <person name="Ni X."/>
            <person name="Tian J."/>
            <person name="Zhou Y."/>
            <person name="Sheng Y."/>
            <person name="Liu T."/>
            <person name="Pan Y."/>
            <person name="Xia L."/>
            <person name="Li J."/>
            <person name="Zhao F."/>
            <person name="Cao W."/>
        </authorList>
    </citation>
    <scope>NUCLEOTIDE SEQUENCE</scope>
    <source>
        <strain evidence="2">Rmic-2018</strain>
        <tissue evidence="2">Larvae</tissue>
    </source>
</reference>
<organism evidence="2 3">
    <name type="scientific">Rhipicephalus microplus</name>
    <name type="common">Cattle tick</name>
    <name type="synonym">Boophilus microplus</name>
    <dbReference type="NCBI Taxonomy" id="6941"/>
    <lineage>
        <taxon>Eukaryota</taxon>
        <taxon>Metazoa</taxon>
        <taxon>Ecdysozoa</taxon>
        <taxon>Arthropoda</taxon>
        <taxon>Chelicerata</taxon>
        <taxon>Arachnida</taxon>
        <taxon>Acari</taxon>
        <taxon>Parasitiformes</taxon>
        <taxon>Ixodida</taxon>
        <taxon>Ixodoidea</taxon>
        <taxon>Ixodidae</taxon>
        <taxon>Rhipicephalinae</taxon>
        <taxon>Rhipicephalus</taxon>
        <taxon>Boophilus</taxon>
    </lineage>
</organism>
<comment type="caution">
    <text evidence="2">The sequence shown here is derived from an EMBL/GenBank/DDBJ whole genome shotgun (WGS) entry which is preliminary data.</text>
</comment>
<dbReference type="VEuPathDB" id="VectorBase:LOC119179439"/>
<feature type="region of interest" description="Disordered" evidence="1">
    <location>
        <begin position="88"/>
        <end position="198"/>
    </location>
</feature>
<proteinExistence type="predicted"/>
<accession>A0A9J6E744</accession>